<proteinExistence type="predicted"/>
<name>A0AAV4XYD6_CAEEX</name>
<evidence type="ECO:0000256" key="1">
    <source>
        <dbReference type="SAM" id="MobiDB-lite"/>
    </source>
</evidence>
<dbReference type="Proteomes" id="UP001054945">
    <property type="component" value="Unassembled WGS sequence"/>
</dbReference>
<reference evidence="2 3" key="1">
    <citation type="submission" date="2021-06" db="EMBL/GenBank/DDBJ databases">
        <title>Caerostris extrusa draft genome.</title>
        <authorList>
            <person name="Kono N."/>
            <person name="Arakawa K."/>
        </authorList>
    </citation>
    <scope>NUCLEOTIDE SEQUENCE [LARGE SCALE GENOMIC DNA]</scope>
</reference>
<feature type="region of interest" description="Disordered" evidence="1">
    <location>
        <begin position="84"/>
        <end position="117"/>
    </location>
</feature>
<gene>
    <name evidence="2" type="ORF">CEXT_407021</name>
</gene>
<feature type="region of interest" description="Disordered" evidence="1">
    <location>
        <begin position="129"/>
        <end position="161"/>
    </location>
</feature>
<sequence length="161" mass="18564">MFSPETHFGVACPCRETSVGSRVLGVGRRFGRKSRLSRVQGVRRSHKTQNSLTRLQIEICEQVLGLQLPIGRIPRFDPRSNRFNSCSENKVKGGRIKRKRKEKEAAGGMWPDKRPQQARRNHLINERARSPFFFKKQPPCQMKHSPGNELGYRRTEQQPAN</sequence>
<evidence type="ECO:0000313" key="2">
    <source>
        <dbReference type="EMBL" id="GIY99014.1"/>
    </source>
</evidence>
<dbReference type="AlphaFoldDB" id="A0AAV4XYD6"/>
<feature type="compositionally biased region" description="Basic residues" evidence="1">
    <location>
        <begin position="92"/>
        <end position="101"/>
    </location>
</feature>
<accession>A0AAV4XYD6</accession>
<dbReference type="EMBL" id="BPLR01000993">
    <property type="protein sequence ID" value="GIY99014.1"/>
    <property type="molecule type" value="Genomic_DNA"/>
</dbReference>
<feature type="compositionally biased region" description="Basic and acidic residues" evidence="1">
    <location>
        <begin position="151"/>
        <end position="161"/>
    </location>
</feature>
<organism evidence="2 3">
    <name type="scientific">Caerostris extrusa</name>
    <name type="common">Bark spider</name>
    <name type="synonym">Caerostris bankana</name>
    <dbReference type="NCBI Taxonomy" id="172846"/>
    <lineage>
        <taxon>Eukaryota</taxon>
        <taxon>Metazoa</taxon>
        <taxon>Ecdysozoa</taxon>
        <taxon>Arthropoda</taxon>
        <taxon>Chelicerata</taxon>
        <taxon>Arachnida</taxon>
        <taxon>Araneae</taxon>
        <taxon>Araneomorphae</taxon>
        <taxon>Entelegynae</taxon>
        <taxon>Araneoidea</taxon>
        <taxon>Araneidae</taxon>
        <taxon>Caerostris</taxon>
    </lineage>
</organism>
<evidence type="ECO:0000313" key="3">
    <source>
        <dbReference type="Proteomes" id="UP001054945"/>
    </source>
</evidence>
<protein>
    <submittedName>
        <fullName evidence="2">Uncharacterized protein</fullName>
    </submittedName>
</protein>
<comment type="caution">
    <text evidence="2">The sequence shown here is derived from an EMBL/GenBank/DDBJ whole genome shotgun (WGS) entry which is preliminary data.</text>
</comment>
<keyword evidence="3" id="KW-1185">Reference proteome</keyword>